<dbReference type="CDD" id="cd01637">
    <property type="entry name" value="IMPase_like"/>
    <property type="match status" value="1"/>
</dbReference>
<evidence type="ECO:0000256" key="6">
    <source>
        <dbReference type="ARBA" id="ARBA00023277"/>
    </source>
</evidence>
<protein>
    <recommendedName>
        <fullName evidence="2">fructose-bisphosphatase</fullName>
        <ecNumber evidence="2">3.1.3.11</ecNumber>
    </recommendedName>
</protein>
<dbReference type="EC" id="3.1.3.11" evidence="2"/>
<keyword evidence="3 8" id="KW-0479">Metal-binding</keyword>
<dbReference type="AlphaFoldDB" id="A0A1I2VDA5"/>
<dbReference type="GO" id="GO:0006020">
    <property type="term" value="P:inositol metabolic process"/>
    <property type="evidence" value="ECO:0007669"/>
    <property type="project" value="TreeGrafter"/>
</dbReference>
<feature type="binding site" evidence="8">
    <location>
        <position position="66"/>
    </location>
    <ligand>
        <name>Mg(2+)</name>
        <dbReference type="ChEBI" id="CHEBI:18420"/>
        <label>1</label>
        <note>catalytic</note>
    </ligand>
</feature>
<dbReference type="SUPFAM" id="SSF56655">
    <property type="entry name" value="Carbohydrate phosphatase"/>
    <property type="match status" value="1"/>
</dbReference>
<organism evidence="10 11">
    <name type="scientific">Halopelagius inordinatus</name>
    <dbReference type="NCBI Taxonomy" id="553467"/>
    <lineage>
        <taxon>Archaea</taxon>
        <taxon>Methanobacteriati</taxon>
        <taxon>Methanobacteriota</taxon>
        <taxon>Stenosarchaea group</taxon>
        <taxon>Halobacteria</taxon>
        <taxon>Halobacteriales</taxon>
        <taxon>Haloferacaceae</taxon>
    </lineage>
</organism>
<dbReference type="GO" id="GO:0008934">
    <property type="term" value="F:inositol monophosphate 1-phosphatase activity"/>
    <property type="evidence" value="ECO:0007669"/>
    <property type="project" value="TreeGrafter"/>
</dbReference>
<feature type="binding site" evidence="8">
    <location>
        <position position="84"/>
    </location>
    <ligand>
        <name>Mg(2+)</name>
        <dbReference type="ChEBI" id="CHEBI:18420"/>
        <label>1</label>
        <note>catalytic</note>
    </ligand>
</feature>
<dbReference type="PANTHER" id="PTHR20854:SF4">
    <property type="entry name" value="INOSITOL-1-MONOPHOSPHATASE-RELATED"/>
    <property type="match status" value="1"/>
</dbReference>
<feature type="binding site" evidence="8">
    <location>
        <position position="86"/>
    </location>
    <ligand>
        <name>Mg(2+)</name>
        <dbReference type="ChEBI" id="CHEBI:18420"/>
        <label>1</label>
        <note>catalytic</note>
    </ligand>
</feature>
<dbReference type="GO" id="GO:0007165">
    <property type="term" value="P:signal transduction"/>
    <property type="evidence" value="ECO:0007669"/>
    <property type="project" value="TreeGrafter"/>
</dbReference>
<dbReference type="RefSeq" id="WP_092893544.1">
    <property type="nucleotide sequence ID" value="NZ_FOOQ01000005.1"/>
</dbReference>
<dbReference type="GO" id="GO:0042132">
    <property type="term" value="F:fructose 1,6-bisphosphate 1-phosphatase activity"/>
    <property type="evidence" value="ECO:0007669"/>
    <property type="project" value="UniProtKB-EC"/>
</dbReference>
<dbReference type="InterPro" id="IPR020583">
    <property type="entry name" value="Inositol_monoP_metal-BS"/>
</dbReference>
<feature type="binding site" evidence="8">
    <location>
        <position position="87"/>
    </location>
    <ligand>
        <name>Mg(2+)</name>
        <dbReference type="ChEBI" id="CHEBI:18420"/>
        <label>1</label>
        <note>catalytic</note>
    </ligand>
</feature>
<keyword evidence="4" id="KW-0378">Hydrolase</keyword>
<evidence type="ECO:0000313" key="10">
    <source>
        <dbReference type="EMBL" id="SFG87335.1"/>
    </source>
</evidence>
<reference evidence="11" key="1">
    <citation type="submission" date="2016-10" db="EMBL/GenBank/DDBJ databases">
        <authorList>
            <person name="Varghese N."/>
            <person name="Submissions S."/>
        </authorList>
    </citation>
    <scope>NUCLEOTIDE SEQUENCE [LARGE SCALE GENOMIC DNA]</scope>
    <source>
        <strain evidence="11">CGMCC 1.7739</strain>
    </source>
</reference>
<evidence type="ECO:0000256" key="7">
    <source>
        <dbReference type="ARBA" id="ARBA00038103"/>
    </source>
</evidence>
<proteinExistence type="inferred from homology"/>
<gene>
    <name evidence="10" type="ORF">SAMN04488063_3176</name>
</gene>
<dbReference type="GO" id="GO:0046872">
    <property type="term" value="F:metal ion binding"/>
    <property type="evidence" value="ECO:0007669"/>
    <property type="project" value="UniProtKB-KW"/>
</dbReference>
<sequence length="262" mass="28153">MPTRETVSIDAAAEGAAYAKRHFRSDLTVERKSSKTDVVTDIDRATQRRVVSVVRDQFPDDAVVGEEEDERQTVPDEGYVWIIDPIDGTQNYTRGMHDWVTSVAVVEDGDPLSAVNVAPVRSETYRATPNGTRTDGRPVSVSDASDPETFVVAPTLRWTADDGDTVGSLSKLLTERFGEVRRLGSAQLTLSMVASGALDAAVAFDEDPNAWDTVAGAYHVAQAGGTVTDLDGDPWRPHGRGIVASNGRAHDALLDAVNAAME</sequence>
<feature type="region of interest" description="Disordered" evidence="9">
    <location>
        <begin position="126"/>
        <end position="145"/>
    </location>
</feature>
<dbReference type="Gene3D" id="3.30.540.10">
    <property type="entry name" value="Fructose-1,6-Bisphosphatase, subunit A, domain 1"/>
    <property type="match status" value="1"/>
</dbReference>
<dbReference type="PRINTS" id="PR00377">
    <property type="entry name" value="IMPHPHTASES"/>
</dbReference>
<evidence type="ECO:0000256" key="8">
    <source>
        <dbReference type="PIRSR" id="PIRSR600760-2"/>
    </source>
</evidence>
<dbReference type="Proteomes" id="UP000198876">
    <property type="component" value="Unassembled WGS sequence"/>
</dbReference>
<feature type="binding site" evidence="8">
    <location>
        <position position="212"/>
    </location>
    <ligand>
        <name>Mg(2+)</name>
        <dbReference type="ChEBI" id="CHEBI:18420"/>
        <label>1</label>
        <note>catalytic</note>
    </ligand>
</feature>
<evidence type="ECO:0000313" key="11">
    <source>
        <dbReference type="Proteomes" id="UP000198876"/>
    </source>
</evidence>
<comment type="similarity">
    <text evidence="7">Belongs to the inositol monophosphatase superfamily. FBPase class 4 family.</text>
</comment>
<keyword evidence="11" id="KW-1185">Reference proteome</keyword>
<name>A0A1I2VDA5_9EURY</name>
<evidence type="ECO:0000256" key="4">
    <source>
        <dbReference type="ARBA" id="ARBA00022801"/>
    </source>
</evidence>
<dbReference type="Gene3D" id="3.40.190.80">
    <property type="match status" value="1"/>
</dbReference>
<evidence type="ECO:0000256" key="2">
    <source>
        <dbReference type="ARBA" id="ARBA00013093"/>
    </source>
</evidence>
<evidence type="ECO:0000256" key="5">
    <source>
        <dbReference type="ARBA" id="ARBA00022842"/>
    </source>
</evidence>
<dbReference type="EMBL" id="FOOQ01000005">
    <property type="protein sequence ID" value="SFG87335.1"/>
    <property type="molecule type" value="Genomic_DNA"/>
</dbReference>
<evidence type="ECO:0000256" key="3">
    <source>
        <dbReference type="ARBA" id="ARBA00022723"/>
    </source>
</evidence>
<dbReference type="InterPro" id="IPR000760">
    <property type="entry name" value="Inositol_monophosphatase-like"/>
</dbReference>
<evidence type="ECO:0000256" key="1">
    <source>
        <dbReference type="ARBA" id="ARBA00001273"/>
    </source>
</evidence>
<dbReference type="PROSITE" id="PS00629">
    <property type="entry name" value="IMP_1"/>
    <property type="match status" value="1"/>
</dbReference>
<accession>A0A1I2VDA5</accession>
<dbReference type="Pfam" id="PF00459">
    <property type="entry name" value="Inositol_P"/>
    <property type="match status" value="1"/>
</dbReference>
<comment type="cofactor">
    <cofactor evidence="8">
        <name>Mg(2+)</name>
        <dbReference type="ChEBI" id="CHEBI:18420"/>
    </cofactor>
</comment>
<comment type="catalytic activity">
    <reaction evidence="1">
        <text>beta-D-fructose 1,6-bisphosphate + H2O = beta-D-fructose 6-phosphate + phosphate</text>
        <dbReference type="Rhea" id="RHEA:11064"/>
        <dbReference type="ChEBI" id="CHEBI:15377"/>
        <dbReference type="ChEBI" id="CHEBI:32966"/>
        <dbReference type="ChEBI" id="CHEBI:43474"/>
        <dbReference type="ChEBI" id="CHEBI:57634"/>
        <dbReference type="EC" id="3.1.3.11"/>
    </reaction>
</comment>
<dbReference type="PANTHER" id="PTHR20854">
    <property type="entry name" value="INOSITOL MONOPHOSPHATASE"/>
    <property type="match status" value="1"/>
</dbReference>
<dbReference type="STRING" id="553467.SAMN04488063_3176"/>
<dbReference type="OrthoDB" id="58111at2157"/>
<keyword evidence="5 8" id="KW-0460">Magnesium</keyword>
<keyword evidence="6" id="KW-0119">Carbohydrate metabolism</keyword>
<evidence type="ECO:0000256" key="9">
    <source>
        <dbReference type="SAM" id="MobiDB-lite"/>
    </source>
</evidence>